<dbReference type="EMBL" id="LR130778">
    <property type="protein sequence ID" value="VDN47324.1"/>
    <property type="molecule type" value="Genomic_DNA"/>
</dbReference>
<proteinExistence type="predicted"/>
<sequence length="181" mass="20842">MDNSNPKLNKLEHQESSADGSNLLHENYLKLQKVAKDILSDRYYYLKLKAPGFMDLVIEKIWDNRISLSHYYQQNGDLMADPDMEIIVDHDSEMVKAATFKQDNLGIYQSAYQGDVLVDDKLVKELNDFLSQWLTNIMEQGHIPYSAYYSSEMSLVEGDVSFDEEGNEIVPDTIESDEMEI</sequence>
<dbReference type="KEGG" id="cbar:PATL70BA_1439"/>
<accession>A0A3P7NVW8</accession>
<keyword evidence="3" id="KW-1185">Reference proteome</keyword>
<protein>
    <recommendedName>
        <fullName evidence="1">DUF6908 domain-containing protein</fullName>
    </recommendedName>
</protein>
<dbReference type="Pfam" id="PF21849">
    <property type="entry name" value="DUF6908"/>
    <property type="match status" value="1"/>
</dbReference>
<evidence type="ECO:0000313" key="3">
    <source>
        <dbReference type="Proteomes" id="UP000279029"/>
    </source>
</evidence>
<evidence type="ECO:0000313" key="2">
    <source>
        <dbReference type="EMBL" id="VDN47324.1"/>
    </source>
</evidence>
<dbReference type="OrthoDB" id="9803716at2"/>
<organism evidence="2 3">
    <name type="scientific">Petrocella atlantisensis</name>
    <dbReference type="NCBI Taxonomy" id="2173034"/>
    <lineage>
        <taxon>Bacteria</taxon>
        <taxon>Bacillati</taxon>
        <taxon>Bacillota</taxon>
        <taxon>Clostridia</taxon>
        <taxon>Lachnospirales</taxon>
        <taxon>Vallitaleaceae</taxon>
        <taxon>Petrocella</taxon>
    </lineage>
</organism>
<reference evidence="2 3" key="1">
    <citation type="submission" date="2018-09" db="EMBL/GenBank/DDBJ databases">
        <authorList>
            <person name="Postec A."/>
        </authorList>
    </citation>
    <scope>NUCLEOTIDE SEQUENCE [LARGE SCALE GENOMIC DNA]</scope>
    <source>
        <strain evidence="2">70B-A</strain>
    </source>
</reference>
<dbReference type="Proteomes" id="UP000279029">
    <property type="component" value="Chromosome"/>
</dbReference>
<dbReference type="RefSeq" id="WP_125136655.1">
    <property type="nucleotide sequence ID" value="NZ_LR130778.1"/>
</dbReference>
<dbReference type="InterPro" id="IPR054203">
    <property type="entry name" value="DUF6908"/>
</dbReference>
<feature type="domain" description="DUF6908" evidence="1">
    <location>
        <begin position="27"/>
        <end position="143"/>
    </location>
</feature>
<evidence type="ECO:0000259" key="1">
    <source>
        <dbReference type="Pfam" id="PF21849"/>
    </source>
</evidence>
<name>A0A3P7NVW8_9FIRM</name>
<dbReference type="AlphaFoldDB" id="A0A3P7NVW8"/>
<gene>
    <name evidence="2" type="ORF">PATL70BA_1439</name>
</gene>